<evidence type="ECO:0000259" key="1">
    <source>
        <dbReference type="SMART" id="SM00470"/>
    </source>
</evidence>
<dbReference type="SMART" id="SM00470">
    <property type="entry name" value="ParB"/>
    <property type="match status" value="1"/>
</dbReference>
<dbReference type="EMBL" id="QHKI01000043">
    <property type="protein sequence ID" value="RSM76801.1"/>
    <property type="molecule type" value="Genomic_DNA"/>
</dbReference>
<sequence>MPVDSLLPADAPRLSGEGDAHVRLLAESEAILPPIVVHRSTMRVIDGMHRLYAAVLRGQKNVEVRFFEGDESDALRMQTMGDRAEALQQLRQDPSLRFNEAGRALLRWLDSQPVGPPDLERAIENVPAHCAEIMVRLARGNAEAWRELAEQLERR</sequence>
<gene>
    <name evidence="2" type="ORF">DMH04_36305</name>
</gene>
<name>A0A428YZH9_KIBAR</name>
<reference evidence="2 3" key="1">
    <citation type="submission" date="2018-05" db="EMBL/GenBank/DDBJ databases">
        <title>Evolution of GPA BGCs.</title>
        <authorList>
            <person name="Waglechner N."/>
            <person name="Wright G.D."/>
        </authorList>
    </citation>
    <scope>NUCLEOTIDE SEQUENCE [LARGE SCALE GENOMIC DNA]</scope>
    <source>
        <strain evidence="2 3">A82846</strain>
    </source>
</reference>
<dbReference type="SUPFAM" id="SSF110849">
    <property type="entry name" value="ParB/Sulfiredoxin"/>
    <property type="match status" value="1"/>
</dbReference>
<dbReference type="InterPro" id="IPR036086">
    <property type="entry name" value="ParB/Sulfiredoxin_sf"/>
</dbReference>
<dbReference type="Gene3D" id="3.90.1530.10">
    <property type="entry name" value="Conserved hypothetical protein from pyrococcus furiosus pfu- 392566-001, ParB domain"/>
    <property type="match status" value="1"/>
</dbReference>
<protein>
    <recommendedName>
        <fullName evidence="1">ParB-like N-terminal domain-containing protein</fullName>
    </recommendedName>
</protein>
<organism evidence="2 3">
    <name type="scientific">Kibdelosporangium aridum</name>
    <dbReference type="NCBI Taxonomy" id="2030"/>
    <lineage>
        <taxon>Bacteria</taxon>
        <taxon>Bacillati</taxon>
        <taxon>Actinomycetota</taxon>
        <taxon>Actinomycetes</taxon>
        <taxon>Pseudonocardiales</taxon>
        <taxon>Pseudonocardiaceae</taxon>
        <taxon>Kibdelosporangium</taxon>
    </lineage>
</organism>
<dbReference type="Proteomes" id="UP000287547">
    <property type="component" value="Unassembled WGS sequence"/>
</dbReference>
<accession>A0A428YZH9</accession>
<evidence type="ECO:0000313" key="3">
    <source>
        <dbReference type="Proteomes" id="UP000287547"/>
    </source>
</evidence>
<feature type="domain" description="ParB-like N-terminal" evidence="1">
    <location>
        <begin position="2"/>
        <end position="83"/>
    </location>
</feature>
<dbReference type="InterPro" id="IPR003115">
    <property type="entry name" value="ParB_N"/>
</dbReference>
<dbReference type="OrthoDB" id="3701787at2"/>
<comment type="caution">
    <text evidence="2">The sequence shown here is derived from an EMBL/GenBank/DDBJ whole genome shotgun (WGS) entry which is preliminary data.</text>
</comment>
<evidence type="ECO:0000313" key="2">
    <source>
        <dbReference type="EMBL" id="RSM76801.1"/>
    </source>
</evidence>
<dbReference type="AlphaFoldDB" id="A0A428YZH9"/>
<proteinExistence type="predicted"/>